<reference evidence="9 10" key="1">
    <citation type="submission" date="2019-07" db="EMBL/GenBank/DDBJ databases">
        <authorList>
            <person name="Jastrzebski P J."/>
            <person name="Paukszto L."/>
            <person name="Jastrzebski P J."/>
        </authorList>
    </citation>
    <scope>NUCLEOTIDE SEQUENCE [LARGE SCALE GENOMIC DNA]</scope>
    <source>
        <strain evidence="9 10">WMS-il1</strain>
    </source>
</reference>
<dbReference type="Pfam" id="PF05920">
    <property type="entry name" value="Homeobox_KN"/>
    <property type="match status" value="1"/>
</dbReference>
<dbReference type="InterPro" id="IPR017970">
    <property type="entry name" value="Homeobox_CS"/>
</dbReference>
<evidence type="ECO:0000256" key="1">
    <source>
        <dbReference type="ARBA" id="ARBA00004123"/>
    </source>
</evidence>
<dbReference type="GO" id="GO:0000978">
    <property type="term" value="F:RNA polymerase II cis-regulatory region sequence-specific DNA binding"/>
    <property type="evidence" value="ECO:0007669"/>
    <property type="project" value="TreeGrafter"/>
</dbReference>
<evidence type="ECO:0000313" key="10">
    <source>
        <dbReference type="Proteomes" id="UP000321570"/>
    </source>
</evidence>
<dbReference type="PROSITE" id="PS00027">
    <property type="entry name" value="HOMEOBOX_1"/>
    <property type="match status" value="1"/>
</dbReference>
<accession>A0A564Z3F8</accession>
<feature type="compositionally biased region" description="Polar residues" evidence="7">
    <location>
        <begin position="311"/>
        <end position="330"/>
    </location>
</feature>
<sequence length="456" mass="50123">MDSNNNRSWGLPWSSDQMTPNGDQDRPLVQPSDFTFILNHTQQIMSLVSLETPLTNLAEYPGLIPPPPPLPLPPPPLPPPPLPLPPLPPPPLPPPLPPSLHLQSLSWMTSNPAINHDFNLFQSSLLVQSSQDPLQSNITFGQPFGPNASSPIPSTTNARATSANVEIEANGVRSQDSLHLPPTPDDITSRLANINMLLDYLIRTASVQTPPTLPNPPSENSSFSIDTILNPELGRPTPKEMKDASTQTDHHETQGSPTCQYSQRAFTNAPETPSPSPENMHGEVTLDPLVPTPDPPANVSTNRMPAPPNARTPTVPLNPNATDHRATPSSCAIFTPTSASRRIAQSIDKPRRKYTSRKATVSLQNWFHEHQSHPYPTTNQKHWLSLVSGLSVSQVNTWFANKRRALKNRNKMTWMPPINVISSPRTTEGEEDLEGLLSPPRHSDHEEETLVHSDPQ</sequence>
<dbReference type="PANTHER" id="PTHR11211">
    <property type="entry name" value="IROQUOIS-CLASS HOMEODOMAIN PROTEIN IRX"/>
    <property type="match status" value="1"/>
</dbReference>
<feature type="compositionally biased region" description="Polar residues" evidence="7">
    <location>
        <begin position="1"/>
        <end position="22"/>
    </location>
</feature>
<evidence type="ECO:0000259" key="8">
    <source>
        <dbReference type="PROSITE" id="PS50071"/>
    </source>
</evidence>
<feature type="compositionally biased region" description="Basic and acidic residues" evidence="7">
    <location>
        <begin position="237"/>
        <end position="253"/>
    </location>
</feature>
<keyword evidence="4 6" id="KW-0371">Homeobox</keyword>
<keyword evidence="3 6" id="KW-0238">DNA-binding</keyword>
<evidence type="ECO:0000256" key="5">
    <source>
        <dbReference type="ARBA" id="ARBA00023242"/>
    </source>
</evidence>
<feature type="region of interest" description="Disordered" evidence="7">
    <location>
        <begin position="417"/>
        <end position="456"/>
    </location>
</feature>
<organism evidence="9 10">
    <name type="scientific">Hymenolepis diminuta</name>
    <name type="common">Rat tapeworm</name>
    <dbReference type="NCBI Taxonomy" id="6216"/>
    <lineage>
        <taxon>Eukaryota</taxon>
        <taxon>Metazoa</taxon>
        <taxon>Spiralia</taxon>
        <taxon>Lophotrochozoa</taxon>
        <taxon>Platyhelminthes</taxon>
        <taxon>Cestoda</taxon>
        <taxon>Eucestoda</taxon>
        <taxon>Cyclophyllidea</taxon>
        <taxon>Hymenolepididae</taxon>
        <taxon>Hymenolepis</taxon>
    </lineage>
</organism>
<gene>
    <name evidence="9" type="ORF">WMSIL1_LOCUS12152</name>
</gene>
<dbReference type="GO" id="GO:0005634">
    <property type="term" value="C:nucleus"/>
    <property type="evidence" value="ECO:0007669"/>
    <property type="project" value="UniProtKB-SubCell"/>
</dbReference>
<dbReference type="GO" id="GO:0048468">
    <property type="term" value="P:cell development"/>
    <property type="evidence" value="ECO:0007669"/>
    <property type="project" value="TreeGrafter"/>
</dbReference>
<keyword evidence="5 6" id="KW-0539">Nucleus</keyword>
<dbReference type="AlphaFoldDB" id="A0A564Z3F8"/>
<dbReference type="Proteomes" id="UP000321570">
    <property type="component" value="Unassembled WGS sequence"/>
</dbReference>
<keyword evidence="10" id="KW-1185">Reference proteome</keyword>
<name>A0A564Z3F8_HYMDI</name>
<dbReference type="PANTHER" id="PTHR11211:SF40">
    <property type="entry name" value="MIRROR, ISOFORM C"/>
    <property type="match status" value="1"/>
</dbReference>
<feature type="compositionally biased region" description="Basic and acidic residues" evidence="7">
    <location>
        <begin position="441"/>
        <end position="456"/>
    </location>
</feature>
<evidence type="ECO:0000256" key="4">
    <source>
        <dbReference type="ARBA" id="ARBA00023155"/>
    </source>
</evidence>
<dbReference type="GO" id="GO:0000981">
    <property type="term" value="F:DNA-binding transcription factor activity, RNA polymerase II-specific"/>
    <property type="evidence" value="ECO:0007669"/>
    <property type="project" value="InterPro"/>
</dbReference>
<evidence type="ECO:0000313" key="9">
    <source>
        <dbReference type="EMBL" id="VUZ53982.1"/>
    </source>
</evidence>
<evidence type="ECO:0000256" key="2">
    <source>
        <dbReference type="ARBA" id="ARBA00008446"/>
    </source>
</evidence>
<feature type="region of interest" description="Disordered" evidence="7">
    <location>
        <begin position="230"/>
        <end position="261"/>
    </location>
</feature>
<dbReference type="InterPro" id="IPR008422">
    <property type="entry name" value="KN_HD"/>
</dbReference>
<feature type="region of interest" description="Disordered" evidence="7">
    <location>
        <begin position="293"/>
        <end position="330"/>
    </location>
</feature>
<dbReference type="GO" id="GO:0030182">
    <property type="term" value="P:neuron differentiation"/>
    <property type="evidence" value="ECO:0007669"/>
    <property type="project" value="TreeGrafter"/>
</dbReference>
<comment type="subcellular location">
    <subcellularLocation>
        <location evidence="1 6">Nucleus</location>
    </subcellularLocation>
</comment>
<feature type="domain" description="Homeobox" evidence="8">
    <location>
        <begin position="346"/>
        <end position="409"/>
    </location>
</feature>
<evidence type="ECO:0000256" key="6">
    <source>
        <dbReference type="PROSITE-ProRule" id="PRU00108"/>
    </source>
</evidence>
<dbReference type="InterPro" id="IPR001356">
    <property type="entry name" value="HD"/>
</dbReference>
<dbReference type="SUPFAM" id="SSF46689">
    <property type="entry name" value="Homeodomain-like"/>
    <property type="match status" value="1"/>
</dbReference>
<feature type="DNA-binding region" description="Homeobox" evidence="6">
    <location>
        <begin position="348"/>
        <end position="410"/>
    </location>
</feature>
<dbReference type="InterPro" id="IPR009057">
    <property type="entry name" value="Homeodomain-like_sf"/>
</dbReference>
<dbReference type="Gene3D" id="1.10.10.60">
    <property type="entry name" value="Homeodomain-like"/>
    <property type="match status" value="1"/>
</dbReference>
<dbReference type="EMBL" id="CABIJS010000588">
    <property type="protein sequence ID" value="VUZ53982.1"/>
    <property type="molecule type" value="Genomic_DNA"/>
</dbReference>
<protein>
    <recommendedName>
        <fullName evidence="8">Homeobox domain-containing protein</fullName>
    </recommendedName>
</protein>
<proteinExistence type="inferred from homology"/>
<feature type="region of interest" description="Disordered" evidence="7">
    <location>
        <begin position="1"/>
        <end position="30"/>
    </location>
</feature>
<dbReference type="CDD" id="cd00086">
    <property type="entry name" value="homeodomain"/>
    <property type="match status" value="1"/>
</dbReference>
<dbReference type="SMART" id="SM00389">
    <property type="entry name" value="HOX"/>
    <property type="match status" value="1"/>
</dbReference>
<evidence type="ECO:0000256" key="7">
    <source>
        <dbReference type="SAM" id="MobiDB-lite"/>
    </source>
</evidence>
<dbReference type="PROSITE" id="PS50071">
    <property type="entry name" value="HOMEOBOX_2"/>
    <property type="match status" value="1"/>
</dbReference>
<evidence type="ECO:0000256" key="3">
    <source>
        <dbReference type="ARBA" id="ARBA00023125"/>
    </source>
</evidence>
<comment type="similarity">
    <text evidence="2">Belongs to the TALE/IRO homeobox family.</text>
</comment>